<dbReference type="STRING" id="1313296.SAMN05661091_2860"/>
<sequence>MLDVSIIIPVYNKMEQLERSLYFIANQIDIGISLEVVVIDDGSTQPVKDVIDSYTDQIKNLKYLYLERDKHSCRSRTRNIGIRESSGNILVFLDCGIVIPDFFIERVVNRIGHSTNMVLYHYVMGAFTDPNKEDLSVIENIKPSNLAAVCEQLRYHPDWEDMRTSHFELVDHDLNRMDVPWSMGWGGAVTASRDIVLQAGGFDETLKGWGAEDTDFAYQLHKHGASMYATDDICTLHLPHPSDDNIDQKIKSSYLNRKKMHMKHRTFDTEIYPYSADLHFDLIMAKFNRLVTHYYVPAYSDSLIELLNREYVQGVDRSAVIGADSHAVLSALNVSHVFLQNKGLLQRYQSTWPEKEFVYLLGLDTLYPSKHFDVIIVTDYFRMFSEPLIGIMLKELYRISKKVVFLYNNSYVSYLATTAGWTWHSRQELEQLFERSQLMFHTERQVGDCKVFEVGKAVTVVV</sequence>
<dbReference type="EMBL" id="LT840184">
    <property type="protein sequence ID" value="SMF85071.1"/>
    <property type="molecule type" value="Genomic_DNA"/>
</dbReference>
<dbReference type="PANTHER" id="PTHR43685:SF2">
    <property type="entry name" value="GLYCOSYLTRANSFERASE 2-LIKE DOMAIN-CONTAINING PROTEIN"/>
    <property type="match status" value="1"/>
</dbReference>
<dbReference type="InterPro" id="IPR029044">
    <property type="entry name" value="Nucleotide-diphossugar_trans"/>
</dbReference>
<dbReference type="InterPro" id="IPR001173">
    <property type="entry name" value="Glyco_trans_2-like"/>
</dbReference>
<keyword evidence="5" id="KW-1185">Reference proteome</keyword>
<dbReference type="GO" id="GO:0016740">
    <property type="term" value="F:transferase activity"/>
    <property type="evidence" value="ECO:0007669"/>
    <property type="project" value="UniProtKB-KW"/>
</dbReference>
<proteinExistence type="predicted"/>
<feature type="domain" description="Galactosyltransferase C-terminal" evidence="3">
    <location>
        <begin position="176"/>
        <end position="229"/>
    </location>
</feature>
<dbReference type="RefSeq" id="WP_208919800.1">
    <property type="nucleotide sequence ID" value="NZ_LT840184.1"/>
</dbReference>
<dbReference type="PANTHER" id="PTHR43685">
    <property type="entry name" value="GLYCOSYLTRANSFERASE"/>
    <property type="match status" value="1"/>
</dbReference>
<keyword evidence="1 4" id="KW-0808">Transferase</keyword>
<dbReference type="Proteomes" id="UP000192940">
    <property type="component" value="Chromosome I"/>
</dbReference>
<dbReference type="AlphaFoldDB" id="A0A1X7HEG2"/>
<dbReference type="SUPFAM" id="SSF53448">
    <property type="entry name" value="Nucleotide-diphospho-sugar transferases"/>
    <property type="match status" value="1"/>
</dbReference>
<protein>
    <submittedName>
        <fullName evidence="4">Glycosyltransferases involved in cell wall biogenesis</fullName>
    </submittedName>
</protein>
<dbReference type="Gene3D" id="3.90.550.10">
    <property type="entry name" value="Spore Coat Polysaccharide Biosynthesis Protein SpsA, Chain A"/>
    <property type="match status" value="1"/>
</dbReference>
<evidence type="ECO:0000259" key="3">
    <source>
        <dbReference type="Pfam" id="PF02709"/>
    </source>
</evidence>
<organism evidence="4 5">
    <name type="scientific">Paenibacillus uliginis N3/975</name>
    <dbReference type="NCBI Taxonomy" id="1313296"/>
    <lineage>
        <taxon>Bacteria</taxon>
        <taxon>Bacillati</taxon>
        <taxon>Bacillota</taxon>
        <taxon>Bacilli</taxon>
        <taxon>Bacillales</taxon>
        <taxon>Paenibacillaceae</taxon>
        <taxon>Paenibacillus</taxon>
    </lineage>
</organism>
<evidence type="ECO:0000256" key="1">
    <source>
        <dbReference type="ARBA" id="ARBA00022679"/>
    </source>
</evidence>
<evidence type="ECO:0000313" key="4">
    <source>
        <dbReference type="EMBL" id="SMF85071.1"/>
    </source>
</evidence>
<dbReference type="Pfam" id="PF00535">
    <property type="entry name" value="Glycos_transf_2"/>
    <property type="match status" value="1"/>
</dbReference>
<feature type="domain" description="Glycosyltransferase 2-like" evidence="2">
    <location>
        <begin position="5"/>
        <end position="121"/>
    </location>
</feature>
<dbReference type="Pfam" id="PF02709">
    <property type="entry name" value="Glyco_transf_7C"/>
    <property type="match status" value="1"/>
</dbReference>
<accession>A0A1X7HEG2</accession>
<name>A0A1X7HEG2_9BACL</name>
<evidence type="ECO:0000259" key="2">
    <source>
        <dbReference type="Pfam" id="PF00535"/>
    </source>
</evidence>
<dbReference type="InterPro" id="IPR027791">
    <property type="entry name" value="Galactosyl_T_C"/>
</dbReference>
<dbReference type="InterPro" id="IPR050834">
    <property type="entry name" value="Glycosyltransf_2"/>
</dbReference>
<reference evidence="4 5" key="1">
    <citation type="submission" date="2017-04" db="EMBL/GenBank/DDBJ databases">
        <authorList>
            <person name="Afonso C.L."/>
            <person name="Miller P.J."/>
            <person name="Scott M.A."/>
            <person name="Spackman E."/>
            <person name="Goraichik I."/>
            <person name="Dimitrov K.M."/>
            <person name="Suarez D.L."/>
            <person name="Swayne D.E."/>
        </authorList>
    </citation>
    <scope>NUCLEOTIDE SEQUENCE [LARGE SCALE GENOMIC DNA]</scope>
    <source>
        <strain evidence="4 5">N3/975</strain>
    </source>
</reference>
<gene>
    <name evidence="4" type="ORF">SAMN05661091_2860</name>
</gene>
<evidence type="ECO:0000313" key="5">
    <source>
        <dbReference type="Proteomes" id="UP000192940"/>
    </source>
</evidence>